<protein>
    <submittedName>
        <fullName evidence="1">Uncharacterized protein</fullName>
    </submittedName>
</protein>
<evidence type="ECO:0000313" key="1">
    <source>
        <dbReference type="EMBL" id="AHE55890.1"/>
    </source>
</evidence>
<dbReference type="KEGG" id="ssan:NX02_21270"/>
<sequence length="99" mass="10216">MSAASQAFDALALQIGALTAAINMGSADDEDAAGELLCALEDELIAMPAITAGQFIRKLLIASGLTARGFCGERQKIDDAALFTEAQMFLTDETGGVSC</sequence>
<dbReference type="EMBL" id="CP006644">
    <property type="protein sequence ID" value="AHE55890.1"/>
    <property type="molecule type" value="Genomic_DNA"/>
</dbReference>
<reference evidence="1 2" key="1">
    <citation type="submission" date="2013-07" db="EMBL/GenBank/DDBJ databases">
        <title>Completed genome of Sphingomonas sanxanigenens NX02.</title>
        <authorList>
            <person name="Ma T."/>
            <person name="Huang H."/>
            <person name="Wu M."/>
            <person name="Li X."/>
            <person name="Li G."/>
        </authorList>
    </citation>
    <scope>NUCLEOTIDE SEQUENCE [LARGE SCALE GENOMIC DNA]</scope>
    <source>
        <strain evidence="1 2">NX02</strain>
    </source>
</reference>
<accession>W0AJP1</accession>
<evidence type="ECO:0000313" key="2">
    <source>
        <dbReference type="Proteomes" id="UP000018851"/>
    </source>
</evidence>
<dbReference type="STRING" id="1123269.NX02_21270"/>
<dbReference type="RefSeq" id="WP_025294051.1">
    <property type="nucleotide sequence ID" value="NZ_CP006644.1"/>
</dbReference>
<dbReference type="HOGENOM" id="CLU_2318662_0_0_5"/>
<gene>
    <name evidence="1" type="ORF">NX02_21270</name>
</gene>
<organism evidence="1 2">
    <name type="scientific">Sphingomonas sanxanigenens DSM 19645 = NX02</name>
    <dbReference type="NCBI Taxonomy" id="1123269"/>
    <lineage>
        <taxon>Bacteria</taxon>
        <taxon>Pseudomonadati</taxon>
        <taxon>Pseudomonadota</taxon>
        <taxon>Alphaproteobacteria</taxon>
        <taxon>Sphingomonadales</taxon>
        <taxon>Sphingomonadaceae</taxon>
        <taxon>Sphingomonas</taxon>
    </lineage>
</organism>
<proteinExistence type="predicted"/>
<dbReference type="AlphaFoldDB" id="W0AJP1"/>
<keyword evidence="2" id="KW-1185">Reference proteome</keyword>
<dbReference type="PATRIC" id="fig|1123269.5.peg.4161"/>
<dbReference type="Proteomes" id="UP000018851">
    <property type="component" value="Chromosome"/>
</dbReference>
<name>W0AJP1_9SPHN</name>